<dbReference type="EMBL" id="GBXM01010739">
    <property type="protein sequence ID" value="JAH97838.1"/>
    <property type="molecule type" value="Transcribed_RNA"/>
</dbReference>
<accession>A0A0E9X824</accession>
<dbReference type="AlphaFoldDB" id="A0A0E9X824"/>
<reference evidence="2" key="2">
    <citation type="journal article" date="2015" name="Fish Shellfish Immunol.">
        <title>Early steps in the European eel (Anguilla anguilla)-Vibrio vulnificus interaction in the gills: Role of the RtxA13 toxin.</title>
        <authorList>
            <person name="Callol A."/>
            <person name="Pajuelo D."/>
            <person name="Ebbesson L."/>
            <person name="Teles M."/>
            <person name="MacKenzie S."/>
            <person name="Amaro C."/>
        </authorList>
    </citation>
    <scope>NUCLEOTIDE SEQUENCE</scope>
</reference>
<evidence type="ECO:0000313" key="2">
    <source>
        <dbReference type="EMBL" id="JAH97838.1"/>
    </source>
</evidence>
<feature type="compositionally biased region" description="Polar residues" evidence="1">
    <location>
        <begin position="56"/>
        <end position="70"/>
    </location>
</feature>
<sequence length="70" mass="8053">MCKKCLFITRVLYEITLKLKLAEINYIEKKNSNIPNLVHLRTNETETQLIDIPYNNGPQDGSPSKTSDMI</sequence>
<proteinExistence type="predicted"/>
<organism evidence="2">
    <name type="scientific">Anguilla anguilla</name>
    <name type="common">European freshwater eel</name>
    <name type="synonym">Muraena anguilla</name>
    <dbReference type="NCBI Taxonomy" id="7936"/>
    <lineage>
        <taxon>Eukaryota</taxon>
        <taxon>Metazoa</taxon>
        <taxon>Chordata</taxon>
        <taxon>Craniata</taxon>
        <taxon>Vertebrata</taxon>
        <taxon>Euteleostomi</taxon>
        <taxon>Actinopterygii</taxon>
        <taxon>Neopterygii</taxon>
        <taxon>Teleostei</taxon>
        <taxon>Anguilliformes</taxon>
        <taxon>Anguillidae</taxon>
        <taxon>Anguilla</taxon>
    </lineage>
</organism>
<name>A0A0E9X824_ANGAN</name>
<protein>
    <submittedName>
        <fullName evidence="2">Uncharacterized protein</fullName>
    </submittedName>
</protein>
<feature type="region of interest" description="Disordered" evidence="1">
    <location>
        <begin position="51"/>
        <end position="70"/>
    </location>
</feature>
<evidence type="ECO:0000256" key="1">
    <source>
        <dbReference type="SAM" id="MobiDB-lite"/>
    </source>
</evidence>
<reference evidence="2" key="1">
    <citation type="submission" date="2014-11" db="EMBL/GenBank/DDBJ databases">
        <authorList>
            <person name="Amaro Gonzalez C."/>
        </authorList>
    </citation>
    <scope>NUCLEOTIDE SEQUENCE</scope>
</reference>